<dbReference type="AlphaFoldDB" id="A0A495BK53"/>
<feature type="non-terminal residue" evidence="2">
    <location>
        <position position="1"/>
    </location>
</feature>
<gene>
    <name evidence="2" type="ORF">C8E02_0484</name>
</gene>
<evidence type="ECO:0000313" key="3">
    <source>
        <dbReference type="Proteomes" id="UP000279384"/>
    </source>
</evidence>
<evidence type="ECO:0000259" key="1">
    <source>
        <dbReference type="Pfam" id="PF10106"/>
    </source>
</evidence>
<reference evidence="2 3" key="1">
    <citation type="submission" date="2018-10" db="EMBL/GenBank/DDBJ databases">
        <title>Genomic Encyclopedia of Type Strains, Phase IV (KMG-IV): sequencing the most valuable type-strain genomes for metagenomic binning, comparative biology and taxonomic classification.</title>
        <authorList>
            <person name="Goeker M."/>
        </authorList>
    </citation>
    <scope>NUCLEOTIDE SEQUENCE [LARGE SCALE GENOMIC DNA]</scope>
    <source>
        <strain evidence="2 3">DSM 3303</strain>
    </source>
</reference>
<accession>A0A495BK53</accession>
<organism evidence="2 3">
    <name type="scientific">Vogesella indigofera</name>
    <name type="common">Pseudomonas indigofera</name>
    <dbReference type="NCBI Taxonomy" id="45465"/>
    <lineage>
        <taxon>Bacteria</taxon>
        <taxon>Pseudomonadati</taxon>
        <taxon>Pseudomonadota</taxon>
        <taxon>Betaproteobacteria</taxon>
        <taxon>Neisseriales</taxon>
        <taxon>Chromobacteriaceae</taxon>
        <taxon>Vogesella</taxon>
    </lineage>
</organism>
<dbReference type="Proteomes" id="UP000279384">
    <property type="component" value="Unassembled WGS sequence"/>
</dbReference>
<protein>
    <submittedName>
        <fullName evidence="2">Uncharacterized protein (DUF2345 family)</fullName>
    </submittedName>
</protein>
<comment type="caution">
    <text evidence="2">The sequence shown here is derived from an EMBL/GenBank/DDBJ whole genome shotgun (WGS) entry which is preliminary data.</text>
</comment>
<dbReference type="EMBL" id="RBID01000010">
    <property type="protein sequence ID" value="RKQ61914.1"/>
    <property type="molecule type" value="Genomic_DNA"/>
</dbReference>
<sequence>LDAALALAQSLADTATAQLADTLETGPTEIKPDNGKGVNKADGHLQHHAAALRAWEAGSNTDKEGKTTKEQAGQQPLMILSAPAGLAATTDNSLTLAAGSNIDQVAQRDLNQTSGRRWLHNVGQHLSLFVAGVKDKVSLKLIAARGKVQVQAQSGAMELTADKNITITSCKGKVQISAKAEILLTSGGGYIKLSGGNIEVHCPGTVSVKGAEHALSGPASIGVNMKGFPSAERYDEKFQLLGPNGKPLPGVQLLVDDGKQQLLHRIKRDGSNQRIHTSQATPLAAELVWDAIQPDQDKH</sequence>
<dbReference type="RefSeq" id="WP_147424411.1">
    <property type="nucleotide sequence ID" value="NZ_RBID01000010.1"/>
</dbReference>
<dbReference type="Pfam" id="PF10106">
    <property type="entry name" value="DUF2345"/>
    <property type="match status" value="1"/>
</dbReference>
<dbReference type="InterPro" id="IPR018769">
    <property type="entry name" value="VgrG2_DUF2345"/>
</dbReference>
<evidence type="ECO:0000313" key="2">
    <source>
        <dbReference type="EMBL" id="RKQ61914.1"/>
    </source>
</evidence>
<feature type="domain" description="DUF2345" evidence="1">
    <location>
        <begin position="67"/>
        <end position="219"/>
    </location>
</feature>
<proteinExistence type="predicted"/>
<name>A0A495BK53_VOGIN</name>